<dbReference type="RefSeq" id="WP_052575058.1">
    <property type="nucleotide sequence ID" value="NZ_AVCK01000009.1"/>
</dbReference>
<keyword evidence="2" id="KW-1185">Reference proteome</keyword>
<dbReference type="Proteomes" id="UP000029393">
    <property type="component" value="Unassembled WGS sequence"/>
</dbReference>
<comment type="caution">
    <text evidence="1">The sequence shown here is derived from an EMBL/GenBank/DDBJ whole genome shotgun (WGS) entry which is preliminary data.</text>
</comment>
<gene>
    <name evidence="1" type="ORF">N787_08035</name>
</gene>
<dbReference type="InterPro" id="IPR004658">
    <property type="entry name" value="OMP_Slp"/>
</dbReference>
<dbReference type="PATRIC" id="fig|1384056.3.peg.465"/>
<evidence type="ECO:0000313" key="1">
    <source>
        <dbReference type="EMBL" id="KFN47499.1"/>
    </source>
</evidence>
<dbReference type="GO" id="GO:0019867">
    <property type="term" value="C:outer membrane"/>
    <property type="evidence" value="ECO:0007669"/>
    <property type="project" value="InterPro"/>
</dbReference>
<protein>
    <recommendedName>
        <fullName evidence="3">Outer membrane lipoprotein</fullName>
    </recommendedName>
</protein>
<dbReference type="EMBL" id="AVCK01000009">
    <property type="protein sequence ID" value="KFN47499.1"/>
    <property type="molecule type" value="Genomic_DNA"/>
</dbReference>
<name>A0A091B9L0_9GAMM</name>
<dbReference type="STRING" id="1384056.N787_08035"/>
<dbReference type="PANTHER" id="PTHR37530:SF1">
    <property type="entry name" value="OUTER MEMBRANE PROTEIN SLP"/>
    <property type="match status" value="1"/>
</dbReference>
<dbReference type="OrthoDB" id="5295757at2"/>
<dbReference type="PROSITE" id="PS51257">
    <property type="entry name" value="PROKAR_LIPOPROTEIN"/>
    <property type="match status" value="1"/>
</dbReference>
<reference evidence="1 2" key="1">
    <citation type="submission" date="2013-09" db="EMBL/GenBank/DDBJ databases">
        <title>Genome sequencing of Arenimonas metalli.</title>
        <authorList>
            <person name="Chen F."/>
            <person name="Wang G."/>
        </authorList>
    </citation>
    <scope>NUCLEOTIDE SEQUENCE [LARGE SCALE GENOMIC DNA]</scope>
    <source>
        <strain evidence="1 2">CF5-1</strain>
    </source>
</reference>
<accession>A0A091B9L0</accession>
<evidence type="ECO:0008006" key="3">
    <source>
        <dbReference type="Google" id="ProtNLM"/>
    </source>
</evidence>
<dbReference type="PANTHER" id="PTHR37530">
    <property type="entry name" value="OUTER MEMBRANE PROTEIN SLP"/>
    <property type="match status" value="1"/>
</dbReference>
<organism evidence="1 2">
    <name type="scientific">Arenimonas metalli CF5-1</name>
    <dbReference type="NCBI Taxonomy" id="1384056"/>
    <lineage>
        <taxon>Bacteria</taxon>
        <taxon>Pseudomonadati</taxon>
        <taxon>Pseudomonadota</taxon>
        <taxon>Gammaproteobacteria</taxon>
        <taxon>Lysobacterales</taxon>
        <taxon>Lysobacteraceae</taxon>
        <taxon>Arenimonas</taxon>
    </lineage>
</organism>
<dbReference type="eggNOG" id="COG3065">
    <property type="taxonomic scope" value="Bacteria"/>
</dbReference>
<dbReference type="AlphaFoldDB" id="A0A091B9L0"/>
<evidence type="ECO:0000313" key="2">
    <source>
        <dbReference type="Proteomes" id="UP000029393"/>
    </source>
</evidence>
<sequence length="153" mass="16651">MKRLLIATAVLALSGCVTTPKPLQGEFAAITPRVAVQQDLAGERVRWGGRLLELVRFDTHTCFLVASEPLAEDARPYGRSPGQGRFLACRPGAYDPAVFAPGRQLTFAGTLAGVEVHEIGGGFRLPRMDADVVYLWPETPESTRVKAPSPYTW</sequence>
<proteinExistence type="predicted"/>
<dbReference type="Pfam" id="PF03843">
    <property type="entry name" value="Slp"/>
    <property type="match status" value="1"/>
</dbReference>